<comment type="cofactor">
    <cofactor evidence="12">
        <name>Zn(2+)</name>
        <dbReference type="ChEBI" id="CHEBI:29105"/>
    </cofactor>
    <text evidence="12">Binds 2 Zn(2+) ions per subunit. It is not clear if Zn(2+) or Mg(2+) is physiologically important.</text>
</comment>
<dbReference type="InterPro" id="IPR042173">
    <property type="entry name" value="RNase_J_2"/>
</dbReference>
<feature type="binding site" evidence="12">
    <location>
        <position position="192"/>
    </location>
    <ligand>
        <name>Zn(2+)</name>
        <dbReference type="ChEBI" id="CHEBI:29105"/>
        <label>1</label>
        <note>catalytic</note>
    </ligand>
</feature>
<dbReference type="Gene3D" id="3.60.15.10">
    <property type="entry name" value="Ribonuclease Z/Hydroxyacylglutathione hydrolase-like"/>
    <property type="match status" value="1"/>
</dbReference>
<evidence type="ECO:0000256" key="9">
    <source>
        <dbReference type="HAMAP-Rule" id="MF_01491"/>
    </source>
</evidence>
<feature type="binding site" evidence="12">
    <location>
        <position position="77"/>
    </location>
    <ligand>
        <name>Ca(2+)</name>
        <dbReference type="ChEBI" id="CHEBI:29108"/>
    </ligand>
</feature>
<dbReference type="PROSITE" id="PS01292">
    <property type="entry name" value="UPF0036"/>
    <property type="match status" value="1"/>
</dbReference>
<dbReference type="SUPFAM" id="SSF56281">
    <property type="entry name" value="Metallo-hydrolase/oxidoreductase"/>
    <property type="match status" value="1"/>
</dbReference>
<dbReference type="Pfam" id="PF00753">
    <property type="entry name" value="Lactamase_B"/>
    <property type="match status" value="1"/>
</dbReference>
<evidence type="ECO:0000256" key="12">
    <source>
        <dbReference type="PIRSR" id="PIRSR004803-3"/>
    </source>
</evidence>
<dbReference type="Pfam" id="PF17770">
    <property type="entry name" value="RNase_J_C"/>
    <property type="match status" value="1"/>
</dbReference>
<dbReference type="NCBIfam" id="TIGR00649">
    <property type="entry name" value="MG423"/>
    <property type="match status" value="1"/>
</dbReference>
<keyword evidence="16" id="KW-1185">Reference proteome</keyword>
<reference evidence="16" key="1">
    <citation type="submission" date="2017-04" db="EMBL/GenBank/DDBJ databases">
        <authorList>
            <person name="Varghese N."/>
            <person name="Submissions S."/>
        </authorList>
    </citation>
    <scope>NUCLEOTIDE SEQUENCE [LARGE SCALE GENOMIC DNA]</scope>
    <source>
        <strain evidence="16">USBA 82</strain>
    </source>
</reference>
<evidence type="ECO:0000256" key="10">
    <source>
        <dbReference type="PIRSR" id="PIRSR004803-1"/>
    </source>
</evidence>
<evidence type="ECO:0000256" key="4">
    <source>
        <dbReference type="ARBA" id="ARBA00022759"/>
    </source>
</evidence>
<dbReference type="InterPro" id="IPR004613">
    <property type="entry name" value="RNase_J"/>
</dbReference>
<keyword evidence="4 9" id="KW-0255">Endonuclease</keyword>
<dbReference type="GO" id="GO:0006364">
    <property type="term" value="P:rRNA processing"/>
    <property type="evidence" value="ECO:0007669"/>
    <property type="project" value="UniProtKB-UniRule"/>
</dbReference>
<feature type="domain" description="Metallo-beta-lactamase" evidence="14">
    <location>
        <begin position="49"/>
        <end position="244"/>
    </location>
</feature>
<dbReference type="PIRSF" id="PIRSF004803">
    <property type="entry name" value="RnjA"/>
    <property type="match status" value="1"/>
</dbReference>
<dbReference type="GO" id="GO:0003723">
    <property type="term" value="F:RNA binding"/>
    <property type="evidence" value="ECO:0007669"/>
    <property type="project" value="UniProtKB-UniRule"/>
</dbReference>
<dbReference type="SMART" id="SM00849">
    <property type="entry name" value="Lactamase_B"/>
    <property type="match status" value="1"/>
</dbReference>
<feature type="binding site" evidence="11">
    <location>
        <begin position="262"/>
        <end position="264"/>
    </location>
    <ligand>
        <name>substrate</name>
    </ligand>
</feature>
<feature type="active site" description="Proton donor" evidence="10">
    <location>
        <position position="224"/>
    </location>
</feature>
<feature type="active site" description="Proton acceptor" evidence="10">
    <location>
        <position position="398"/>
    </location>
</feature>
<evidence type="ECO:0000256" key="1">
    <source>
        <dbReference type="ARBA" id="ARBA00022490"/>
    </source>
</evidence>
<dbReference type="InterPro" id="IPR001279">
    <property type="entry name" value="Metallo-B-lactamas"/>
</dbReference>
<protein>
    <recommendedName>
        <fullName evidence="9">Ribonuclease J</fullName>
        <shortName evidence="9">RNase J</shortName>
        <ecNumber evidence="9">3.1.-.-</ecNumber>
    </recommendedName>
</protein>
<feature type="compositionally biased region" description="Basic residues" evidence="13">
    <location>
        <begin position="16"/>
        <end position="26"/>
    </location>
</feature>
<evidence type="ECO:0000256" key="8">
    <source>
        <dbReference type="ARBA" id="ARBA00022884"/>
    </source>
</evidence>
<dbReference type="STRING" id="561720.SAMN06275492_12122"/>
<dbReference type="Pfam" id="PF22505">
    <property type="entry name" value="RNase_J_b_CASP"/>
    <property type="match status" value="1"/>
</dbReference>
<evidence type="ECO:0000259" key="14">
    <source>
        <dbReference type="SMART" id="SM00849"/>
    </source>
</evidence>
<dbReference type="InterPro" id="IPR055132">
    <property type="entry name" value="RNase_J_b_CASP"/>
</dbReference>
<feature type="binding site" evidence="12">
    <location>
        <position position="107"/>
    </location>
    <ligand>
        <name>Zn(2+)</name>
        <dbReference type="ChEBI" id="CHEBI:29105"/>
        <label>1</label>
        <note>catalytic</note>
    </ligand>
</feature>
<evidence type="ECO:0000256" key="11">
    <source>
        <dbReference type="PIRSR" id="PIRSR004803-2"/>
    </source>
</evidence>
<comment type="similarity">
    <text evidence="9">Belongs to the metallo-beta-lactamase superfamily. RNA-metabolizing metallo-beta-lactamase-like family. Bacterial RNase J subfamily.</text>
</comment>
<name>A0A1X7K573_9BACT</name>
<feature type="binding site" evidence="12">
    <location>
        <position position="102"/>
    </location>
    <ligand>
        <name>Zn(2+)</name>
        <dbReference type="ChEBI" id="CHEBI:29105"/>
        <label>1</label>
        <note>catalytic</note>
    </ligand>
</feature>
<dbReference type="CDD" id="cd07714">
    <property type="entry name" value="RNaseJ_MBL-fold"/>
    <property type="match status" value="1"/>
</dbReference>
<dbReference type="InterPro" id="IPR036866">
    <property type="entry name" value="RibonucZ/Hydroxyglut_hydro"/>
</dbReference>
<dbReference type="Pfam" id="PF07521">
    <property type="entry name" value="RMMBL"/>
    <property type="match status" value="1"/>
</dbReference>
<dbReference type="InterPro" id="IPR011108">
    <property type="entry name" value="RMMBL"/>
</dbReference>
<evidence type="ECO:0000256" key="6">
    <source>
        <dbReference type="ARBA" id="ARBA00022833"/>
    </source>
</evidence>
<organism evidence="15 16">
    <name type="scientific">Dethiosulfovibrio salsuginis</name>
    <dbReference type="NCBI Taxonomy" id="561720"/>
    <lineage>
        <taxon>Bacteria</taxon>
        <taxon>Thermotogati</taxon>
        <taxon>Synergistota</taxon>
        <taxon>Synergistia</taxon>
        <taxon>Synergistales</taxon>
        <taxon>Dethiosulfovibrionaceae</taxon>
        <taxon>Dethiosulfovibrio</taxon>
    </lineage>
</organism>
<keyword evidence="6 12" id="KW-0862">Zinc</keyword>
<feature type="binding site" evidence="12">
    <location>
        <position position="79"/>
    </location>
    <ligand>
        <name>Zn(2+)</name>
        <dbReference type="ChEBI" id="CHEBI:29105"/>
        <label>2</label>
        <note>catalytic</note>
    </ligand>
</feature>
<feature type="compositionally biased region" description="Polar residues" evidence="13">
    <location>
        <begin position="1"/>
        <end position="12"/>
    </location>
</feature>
<feature type="region of interest" description="Disordered" evidence="13">
    <location>
        <begin position="1"/>
        <end position="35"/>
    </location>
</feature>
<dbReference type="InterPro" id="IPR030854">
    <property type="entry name" value="RNase_J_bac"/>
</dbReference>
<dbReference type="RefSeq" id="WP_085544927.1">
    <property type="nucleotide sequence ID" value="NZ_FXBB01000021.1"/>
</dbReference>
<dbReference type="EMBL" id="FXBB01000021">
    <property type="protein sequence ID" value="SMG36132.1"/>
    <property type="molecule type" value="Genomic_DNA"/>
</dbReference>
<keyword evidence="2 9" id="KW-0540">Nuclease</keyword>
<keyword evidence="5 9" id="KW-0378">Hydrolase</keyword>
<dbReference type="InterPro" id="IPR041636">
    <property type="entry name" value="RNase_J_C"/>
</dbReference>
<dbReference type="PANTHER" id="PTHR43694:SF1">
    <property type="entry name" value="RIBONUCLEASE J"/>
    <property type="match status" value="1"/>
</dbReference>
<feature type="binding site" evidence="12">
    <location>
        <position position="104"/>
    </location>
    <ligand>
        <name>Zn(2+)</name>
        <dbReference type="ChEBI" id="CHEBI:29105"/>
        <label>1</label>
        <note>catalytic</note>
    </ligand>
</feature>
<proteinExistence type="inferred from homology"/>
<evidence type="ECO:0000313" key="16">
    <source>
        <dbReference type="Proteomes" id="UP000193355"/>
    </source>
</evidence>
<keyword evidence="8 9" id="KW-0694">RNA-binding</keyword>
<comment type="function">
    <text evidence="9">An RNase that has 5'-3' exonuclease and possibly endonuclease activity. Involved in maturation of rRNA and in some organisms also mRNA maturation and/or decay.</text>
</comment>
<gene>
    <name evidence="9" type="primary">rnj</name>
    <name evidence="15" type="ORF">SAMN06275492_12122</name>
</gene>
<feature type="binding site" evidence="12">
    <location>
        <position position="170"/>
    </location>
    <ligand>
        <name>Zn(2+)</name>
        <dbReference type="ChEBI" id="CHEBI:29105"/>
        <label>1</label>
        <note>catalytic</note>
    </ligand>
</feature>
<dbReference type="GO" id="GO:0004521">
    <property type="term" value="F:RNA endonuclease activity"/>
    <property type="evidence" value="ECO:0007669"/>
    <property type="project" value="UniProtKB-UniRule"/>
</dbReference>
<feature type="binding site" evidence="12">
    <location>
        <position position="106"/>
    </location>
    <ligand>
        <name>Zn(2+)</name>
        <dbReference type="ChEBI" id="CHEBI:29105"/>
        <label>1</label>
        <note>catalytic</note>
    </ligand>
</feature>
<keyword evidence="9" id="KW-0698">rRNA processing</keyword>
<keyword evidence="3 12" id="KW-0479">Metal-binding</keyword>
<feature type="binding site" evidence="12">
    <location>
        <position position="420"/>
    </location>
    <ligand>
        <name>Zn(2+)</name>
        <dbReference type="ChEBI" id="CHEBI:29105"/>
        <label>1</label>
        <note>catalytic</note>
    </ligand>
</feature>
<evidence type="ECO:0000256" key="2">
    <source>
        <dbReference type="ARBA" id="ARBA00022722"/>
    </source>
</evidence>
<dbReference type="GO" id="GO:0005737">
    <property type="term" value="C:cytoplasm"/>
    <property type="evidence" value="ECO:0007669"/>
    <property type="project" value="UniProtKB-SubCell"/>
</dbReference>
<comment type="cofactor">
    <cofactor evidence="12">
        <name>Ca(2+)</name>
        <dbReference type="ChEBI" id="CHEBI:29108"/>
    </cofactor>
    <text evidence="12">Binds 1 Ca(2+) cation per subunit. Seen in 1 crystal structure, it is not clear if it is physiologically important.</text>
</comment>
<dbReference type="EC" id="3.1.-.-" evidence="9"/>
<dbReference type="Proteomes" id="UP000193355">
    <property type="component" value="Unassembled WGS sequence"/>
</dbReference>
<dbReference type="PANTHER" id="PTHR43694">
    <property type="entry name" value="RIBONUCLEASE J"/>
    <property type="match status" value="1"/>
</dbReference>
<keyword evidence="12" id="KW-0106">Calcium</keyword>
<dbReference type="HAMAP" id="MF_01491">
    <property type="entry name" value="RNase_J_bact"/>
    <property type="match status" value="1"/>
</dbReference>
<feature type="binding site" evidence="9 11">
    <location>
        <begin position="394"/>
        <end position="398"/>
    </location>
    <ligand>
        <name>substrate</name>
    </ligand>
</feature>
<dbReference type="GO" id="GO:0008270">
    <property type="term" value="F:zinc ion binding"/>
    <property type="evidence" value="ECO:0007669"/>
    <property type="project" value="InterPro"/>
</dbReference>
<evidence type="ECO:0000256" key="5">
    <source>
        <dbReference type="ARBA" id="ARBA00022801"/>
    </source>
</evidence>
<dbReference type="Gene3D" id="3.40.50.10710">
    <property type="entry name" value="Metallo-hydrolase/oxidoreductase"/>
    <property type="match status" value="1"/>
</dbReference>
<accession>A0A1X7K573</accession>
<comment type="subcellular location">
    <subcellularLocation>
        <location evidence="9">Cytoplasm</location>
    </subcellularLocation>
</comment>
<evidence type="ECO:0000313" key="15">
    <source>
        <dbReference type="EMBL" id="SMG36132.1"/>
    </source>
</evidence>
<evidence type="ECO:0000256" key="13">
    <source>
        <dbReference type="SAM" id="MobiDB-lite"/>
    </source>
</evidence>
<dbReference type="GO" id="GO:0004534">
    <property type="term" value="F:5'-3' RNA exonuclease activity"/>
    <property type="evidence" value="ECO:0007669"/>
    <property type="project" value="UniProtKB-UniRule"/>
</dbReference>
<dbReference type="InterPro" id="IPR001587">
    <property type="entry name" value="RNase_J_CS"/>
</dbReference>
<comment type="subunit">
    <text evidence="9">Homodimer, may be a subunit of the RNA degradosome.</text>
</comment>
<keyword evidence="7 9" id="KW-0269">Exonuclease</keyword>
<sequence length="586" mass="64993">MNNTNQENSVSPVNKPKSRNRRRKKTAPASRPKEGTLRFIPLGGLGEIGKNMYLLEFGDDIMIIDCGLMFPDDEMLGIDFVIPDTSYLEANKSRIRGVFLTHGHEDHVGALPFVLPGLDVPLYGTKLTLGMASHRLSEARPDYKPKFMEIKAGDTVKAGCFSVSFIAVCHSIPDGVALAVETPLGTVVHTGDFKLDPTPVDGRVTDYNAFAELGKKGVLLMMSDSTNVEKEGFTQSESTISVTLERLFREHRTKRMVISSFSSNLHRIQQVVDAAGRFNRKVVFAGRSMLNNVDLARRLGYLKVEDDMMVPLQEIDKYPPNRIVLVTTGSQGETFSGLVLMSKGEHHRVKLGPKDVVAVFATPIPGNEKMVSNTVNRLFRCKCEVIYEKNSGTHVSGHASRDELKIMLSMVRPTYFVPVHGEYRMQVRHAQLASQVGVPSRNTFVMDNGDVLTITDKGAHAKSKVQAGAVLVDGLAFGELESSVMRERKVLAEEGVMVVSLTMDKRFKLLSDPTFESCGFMHLSDAENMRREFVDAVRHTVKKASTVKGVDLEVVENKVVSRCRELLRKYTGSSPKVIPMITVMDR</sequence>
<keyword evidence="1 9" id="KW-0963">Cytoplasm</keyword>
<evidence type="ECO:0000256" key="7">
    <source>
        <dbReference type="ARBA" id="ARBA00022839"/>
    </source>
</evidence>
<dbReference type="AlphaFoldDB" id="A0A1X7K573"/>
<dbReference type="Gene3D" id="3.10.20.580">
    <property type="match status" value="1"/>
</dbReference>
<feature type="binding site" evidence="12">
    <location>
        <position position="473"/>
    </location>
    <ligand>
        <name>Ca(2+)</name>
        <dbReference type="ChEBI" id="CHEBI:29108"/>
    </ligand>
</feature>
<evidence type="ECO:0000256" key="3">
    <source>
        <dbReference type="ARBA" id="ARBA00022723"/>
    </source>
</evidence>